<dbReference type="Proteomes" id="UP000824782">
    <property type="component" value="Unassembled WGS sequence"/>
</dbReference>
<accession>A0AAV7CF08</accession>
<organism evidence="2 3">
    <name type="scientific">Engystomops pustulosus</name>
    <name type="common">Tungara frog</name>
    <name type="synonym">Physalaemus pustulosus</name>
    <dbReference type="NCBI Taxonomy" id="76066"/>
    <lineage>
        <taxon>Eukaryota</taxon>
        <taxon>Metazoa</taxon>
        <taxon>Chordata</taxon>
        <taxon>Craniata</taxon>
        <taxon>Vertebrata</taxon>
        <taxon>Euteleostomi</taxon>
        <taxon>Amphibia</taxon>
        <taxon>Batrachia</taxon>
        <taxon>Anura</taxon>
        <taxon>Neobatrachia</taxon>
        <taxon>Hyloidea</taxon>
        <taxon>Leptodactylidae</taxon>
        <taxon>Leiuperinae</taxon>
        <taxon>Engystomops</taxon>
    </lineage>
</organism>
<name>A0AAV7CF08_ENGPU</name>
<evidence type="ECO:0000256" key="1">
    <source>
        <dbReference type="SAM" id="MobiDB-lite"/>
    </source>
</evidence>
<gene>
    <name evidence="2" type="ORF">GDO81_008221</name>
</gene>
<evidence type="ECO:0000313" key="3">
    <source>
        <dbReference type="Proteomes" id="UP000824782"/>
    </source>
</evidence>
<feature type="region of interest" description="Disordered" evidence="1">
    <location>
        <begin position="1"/>
        <end position="23"/>
    </location>
</feature>
<evidence type="ECO:0000313" key="2">
    <source>
        <dbReference type="EMBL" id="KAG8582923.1"/>
    </source>
</evidence>
<evidence type="ECO:0008006" key="4">
    <source>
        <dbReference type="Google" id="ProtNLM"/>
    </source>
</evidence>
<keyword evidence="3" id="KW-1185">Reference proteome</keyword>
<protein>
    <recommendedName>
        <fullName evidence="4">Prolactin receptor</fullName>
    </recommendedName>
</protein>
<sequence>MQQIPGYPQVPRRMPWCPGVTSSPRDSQSILAAAWCKPGGEVSASSGGFNFHDLLRKDSSSGGKAEPCVSNETGKEPLWIPPPPPPPLCTVCTLQGREQEECSDSPRAKHKGGLSRHLRILQVFTQPTPDCSLL</sequence>
<proteinExistence type="predicted"/>
<feature type="region of interest" description="Disordered" evidence="1">
    <location>
        <begin position="50"/>
        <end position="84"/>
    </location>
</feature>
<comment type="caution">
    <text evidence="2">The sequence shown here is derived from an EMBL/GenBank/DDBJ whole genome shotgun (WGS) entry which is preliminary data.</text>
</comment>
<reference evidence="2" key="1">
    <citation type="thesis" date="2020" institute="ProQuest LLC" country="789 East Eisenhower Parkway, Ann Arbor, MI, USA">
        <title>Comparative Genomics and Chromosome Evolution.</title>
        <authorList>
            <person name="Mudd A.B."/>
        </authorList>
    </citation>
    <scope>NUCLEOTIDE SEQUENCE</scope>
    <source>
        <strain evidence="2">237g6f4</strain>
        <tissue evidence="2">Blood</tissue>
    </source>
</reference>
<dbReference type="AlphaFoldDB" id="A0AAV7CF08"/>
<dbReference type="EMBL" id="WNYA01000003">
    <property type="protein sequence ID" value="KAG8582923.1"/>
    <property type="molecule type" value="Genomic_DNA"/>
</dbReference>